<evidence type="ECO:0000313" key="3">
    <source>
        <dbReference type="EMBL" id="KAF2157551.1"/>
    </source>
</evidence>
<reference evidence="3" key="1">
    <citation type="journal article" date="2020" name="Stud. Mycol.">
        <title>101 Dothideomycetes genomes: a test case for predicting lifestyles and emergence of pathogens.</title>
        <authorList>
            <person name="Haridas S."/>
            <person name="Albert R."/>
            <person name="Binder M."/>
            <person name="Bloem J."/>
            <person name="Labutti K."/>
            <person name="Salamov A."/>
            <person name="Andreopoulos B."/>
            <person name="Baker S."/>
            <person name="Barry K."/>
            <person name="Bills G."/>
            <person name="Bluhm B."/>
            <person name="Cannon C."/>
            <person name="Castanera R."/>
            <person name="Culley D."/>
            <person name="Daum C."/>
            <person name="Ezra D."/>
            <person name="Gonzalez J."/>
            <person name="Henrissat B."/>
            <person name="Kuo A."/>
            <person name="Liang C."/>
            <person name="Lipzen A."/>
            <person name="Lutzoni F."/>
            <person name="Magnuson J."/>
            <person name="Mondo S."/>
            <person name="Nolan M."/>
            <person name="Ohm R."/>
            <person name="Pangilinan J."/>
            <person name="Park H.-J."/>
            <person name="Ramirez L."/>
            <person name="Alfaro M."/>
            <person name="Sun H."/>
            <person name="Tritt A."/>
            <person name="Yoshinaga Y."/>
            <person name="Zwiers L.-H."/>
            <person name="Turgeon B."/>
            <person name="Goodwin S."/>
            <person name="Spatafora J."/>
            <person name="Crous P."/>
            <person name="Grigoriev I."/>
        </authorList>
    </citation>
    <scope>NUCLEOTIDE SEQUENCE</scope>
    <source>
        <strain evidence="3">CBS 260.36</strain>
    </source>
</reference>
<feature type="compositionally biased region" description="Low complexity" evidence="2">
    <location>
        <begin position="1"/>
        <end position="30"/>
    </location>
</feature>
<feature type="compositionally biased region" description="Low complexity" evidence="2">
    <location>
        <begin position="38"/>
        <end position="54"/>
    </location>
</feature>
<dbReference type="Pfam" id="PF10494">
    <property type="entry name" value="Stk19"/>
    <property type="match status" value="1"/>
</dbReference>
<dbReference type="GO" id="GO:0046579">
    <property type="term" value="P:positive regulation of Ras protein signal transduction"/>
    <property type="evidence" value="ECO:0007669"/>
    <property type="project" value="TreeGrafter"/>
</dbReference>
<feature type="compositionally biased region" description="Polar residues" evidence="2">
    <location>
        <begin position="55"/>
        <end position="80"/>
    </location>
</feature>
<dbReference type="AlphaFoldDB" id="A0A9P4J9W0"/>
<gene>
    <name evidence="3" type="ORF">K461DRAFT_264437</name>
</gene>
<evidence type="ECO:0000256" key="1">
    <source>
        <dbReference type="ARBA" id="ARBA00093458"/>
    </source>
</evidence>
<comment type="caution">
    <text evidence="3">The sequence shown here is derived from an EMBL/GenBank/DDBJ whole genome shotgun (WGS) entry which is preliminary data.</text>
</comment>
<feature type="region of interest" description="Disordered" evidence="2">
    <location>
        <begin position="1"/>
        <end position="154"/>
    </location>
</feature>
<accession>A0A9P4J9W0</accession>
<dbReference type="Proteomes" id="UP000799439">
    <property type="component" value="Unassembled WGS sequence"/>
</dbReference>
<name>A0A9P4J9W0_9PEZI</name>
<sequence>MPDKSSSSSSSGGSGPSGTSYTVTSSGTNSQGNHYCSRDYGSSASNSNSYHYSNTDGSYYYSNPNGSTYHNDGQGSSTYTPPGGNATGVRRPLQSKPKQNPFLKRSSSSFSNHARRKPGSSEPGAKRAKVHDDSDDDENDPSLHHGPLVTTLARPDASQDVLSLMRYVKDQMFADIPERSAGMNSVRIAEVLNFRKTLAPIISIAHLQALSESSTATDREIATLVQNGTLRRVSVVGRGRGGAPVGEGVVMVTDWESLVQQSGLDEQLQAKYLSLLRSHSFSSFVDAKDFTVVEVSQLVSYGFMTSTSALASSTDTVSRAGAFSLGITTPVSAAVTTAPTGSHDAVGGIGAVHMRGGGAGGLPTGKDNNRANGHLTFAIPGTGAYLRLVSEALLTET</sequence>
<dbReference type="EMBL" id="ML996081">
    <property type="protein sequence ID" value="KAF2157551.1"/>
    <property type="molecule type" value="Genomic_DNA"/>
</dbReference>
<comment type="similarity">
    <text evidence="1">Belongs to the STK19 family.</text>
</comment>
<dbReference type="PANTHER" id="PTHR15243">
    <property type="entry name" value="SERINE/THREONINE-PROTEIN KINASE 19"/>
    <property type="match status" value="1"/>
</dbReference>
<evidence type="ECO:0000256" key="2">
    <source>
        <dbReference type="SAM" id="MobiDB-lite"/>
    </source>
</evidence>
<protein>
    <submittedName>
        <fullName evidence="3">Uncharacterized protein</fullName>
    </submittedName>
</protein>
<keyword evidence="4" id="KW-1185">Reference proteome</keyword>
<evidence type="ECO:0000313" key="4">
    <source>
        <dbReference type="Proteomes" id="UP000799439"/>
    </source>
</evidence>
<dbReference type="PANTHER" id="PTHR15243:SF0">
    <property type="entry name" value="SERINE_THREONINE-PROTEIN KINASE 19"/>
    <property type="match status" value="1"/>
</dbReference>
<dbReference type="InterPro" id="IPR018865">
    <property type="entry name" value="STK19-like"/>
</dbReference>
<organism evidence="3 4">
    <name type="scientific">Myriangium duriaei CBS 260.36</name>
    <dbReference type="NCBI Taxonomy" id="1168546"/>
    <lineage>
        <taxon>Eukaryota</taxon>
        <taxon>Fungi</taxon>
        <taxon>Dikarya</taxon>
        <taxon>Ascomycota</taxon>
        <taxon>Pezizomycotina</taxon>
        <taxon>Dothideomycetes</taxon>
        <taxon>Dothideomycetidae</taxon>
        <taxon>Myriangiales</taxon>
        <taxon>Myriangiaceae</taxon>
        <taxon>Myriangium</taxon>
    </lineage>
</organism>
<dbReference type="OrthoDB" id="3980126at2759"/>
<proteinExistence type="inferred from homology"/>